<dbReference type="InterPro" id="IPR002645">
    <property type="entry name" value="STAS_dom"/>
</dbReference>
<dbReference type="InterPro" id="IPR003658">
    <property type="entry name" value="Anti-sigma_ant"/>
</dbReference>
<dbReference type="InterPro" id="IPR036513">
    <property type="entry name" value="STAS_dom_sf"/>
</dbReference>
<dbReference type="NCBIfam" id="TIGR00377">
    <property type="entry name" value="ant_ant_sig"/>
    <property type="match status" value="1"/>
</dbReference>
<reference evidence="4" key="2">
    <citation type="submission" date="2024-06" db="EMBL/GenBank/DDBJ databases">
        <authorList>
            <person name="Plum-Jensen L.E."/>
            <person name="Schramm A."/>
            <person name="Marshall I.P.G."/>
        </authorList>
    </citation>
    <scope>NUCLEOTIDE SEQUENCE</scope>
    <source>
        <strain evidence="4">Rat1</strain>
    </source>
</reference>
<feature type="domain" description="STAS" evidence="3">
    <location>
        <begin position="13"/>
        <end position="113"/>
    </location>
</feature>
<dbReference type="Pfam" id="PF01740">
    <property type="entry name" value="STAS"/>
    <property type="match status" value="1"/>
</dbReference>
<evidence type="ECO:0000313" key="4">
    <source>
        <dbReference type="EMBL" id="XCN73296.1"/>
    </source>
</evidence>
<dbReference type="GO" id="GO:0043856">
    <property type="term" value="F:anti-sigma factor antagonist activity"/>
    <property type="evidence" value="ECO:0007669"/>
    <property type="project" value="InterPro"/>
</dbReference>
<dbReference type="PROSITE" id="PS50801">
    <property type="entry name" value="STAS"/>
    <property type="match status" value="1"/>
</dbReference>
<accession>A0AAU8LVM2</accession>
<dbReference type="Gene3D" id="3.30.750.24">
    <property type="entry name" value="STAS domain"/>
    <property type="match status" value="1"/>
</dbReference>
<reference evidence="4" key="1">
    <citation type="journal article" date="2024" name="Syst. Appl. Microbiol.">
        <title>First single-strain enrichments of Electrothrix cable bacteria, description of E. aestuarii sp. nov. and E. rattekaaiensis sp. nov., and proposal of a cable bacteria taxonomy following the rules of the SeqCode.</title>
        <authorList>
            <person name="Plum-Jensen L.E."/>
            <person name="Schramm A."/>
            <person name="Marshall I.P.G."/>
        </authorList>
    </citation>
    <scope>NUCLEOTIDE SEQUENCE</scope>
    <source>
        <strain evidence="4">Rat1</strain>
    </source>
</reference>
<sequence length="113" mass="12232">MSLKTILEMTAGGVAKIQLKGKLDAGTADDFQERIEEAAGHKAQRIALLLEGLTFMASAGLRTLIFAKQKMGATVDIYVIGAQTQVIETLEMTGLNHSVVIRDIYDPAEIEKV</sequence>
<organism evidence="4">
    <name type="scientific">Candidatus Electrothrix aestuarii</name>
    <dbReference type="NCBI Taxonomy" id="3062594"/>
    <lineage>
        <taxon>Bacteria</taxon>
        <taxon>Pseudomonadati</taxon>
        <taxon>Thermodesulfobacteriota</taxon>
        <taxon>Desulfobulbia</taxon>
        <taxon>Desulfobulbales</taxon>
        <taxon>Desulfobulbaceae</taxon>
        <taxon>Candidatus Electrothrix</taxon>
    </lineage>
</organism>
<name>A0AAU8LVM2_9BACT</name>
<evidence type="ECO:0000256" key="2">
    <source>
        <dbReference type="RuleBase" id="RU003749"/>
    </source>
</evidence>
<proteinExistence type="inferred from homology"/>
<dbReference type="SUPFAM" id="SSF52091">
    <property type="entry name" value="SpoIIaa-like"/>
    <property type="match status" value="1"/>
</dbReference>
<dbReference type="KEGG" id="eaj:Q3M24_00610"/>
<dbReference type="AlphaFoldDB" id="A0AAU8LVM2"/>
<evidence type="ECO:0000259" key="3">
    <source>
        <dbReference type="PROSITE" id="PS50801"/>
    </source>
</evidence>
<comment type="similarity">
    <text evidence="1 2">Belongs to the anti-sigma-factor antagonist family.</text>
</comment>
<protein>
    <recommendedName>
        <fullName evidence="2">Anti-sigma factor antagonist</fullName>
    </recommendedName>
</protein>
<dbReference type="CDD" id="cd07043">
    <property type="entry name" value="STAS_anti-anti-sigma_factors"/>
    <property type="match status" value="1"/>
</dbReference>
<gene>
    <name evidence="4" type="ORF">Q3M24_00610</name>
</gene>
<dbReference type="PANTHER" id="PTHR33495:SF14">
    <property type="entry name" value="ANTI-SIGMA FACTOR ANTAGONIST"/>
    <property type="match status" value="1"/>
</dbReference>
<dbReference type="EMBL" id="CP159373">
    <property type="protein sequence ID" value="XCN73296.1"/>
    <property type="molecule type" value="Genomic_DNA"/>
</dbReference>
<evidence type="ECO:0000256" key="1">
    <source>
        <dbReference type="ARBA" id="ARBA00009013"/>
    </source>
</evidence>
<dbReference type="PANTHER" id="PTHR33495">
    <property type="entry name" value="ANTI-SIGMA FACTOR ANTAGONIST TM_1081-RELATED-RELATED"/>
    <property type="match status" value="1"/>
</dbReference>